<feature type="binding site" evidence="9">
    <location>
        <position position="431"/>
    </location>
    <ligand>
        <name>GTP</name>
        <dbReference type="ChEBI" id="CHEBI:37565"/>
    </ligand>
</feature>
<comment type="subunit">
    <text evidence="9">Monomer.</text>
</comment>
<keyword evidence="5 9" id="KW-0210">Decarboxylase</keyword>
<dbReference type="InterPro" id="IPR035077">
    <property type="entry name" value="PEP_carboxykinase_GTP_C"/>
</dbReference>
<dbReference type="PANTHER" id="PTHR11561:SF0">
    <property type="entry name" value="PHOSPHOENOLPYRUVATE CARBOXYKINASE [GTP]-RELATED"/>
    <property type="match status" value="1"/>
</dbReference>
<feature type="domain" description="Phosphoenolpyruvate carboxykinase GTP-utilising N-terminal" evidence="12">
    <location>
        <begin position="19"/>
        <end position="168"/>
    </location>
</feature>
<feature type="compositionally biased region" description="Basic and acidic residues" evidence="10">
    <location>
        <begin position="197"/>
        <end position="206"/>
    </location>
</feature>
<keyword evidence="6 9" id="KW-0342">GTP-binding</keyword>
<feature type="region of interest" description="Disordered" evidence="10">
    <location>
        <begin position="408"/>
        <end position="430"/>
    </location>
</feature>
<dbReference type="NCBIfam" id="NF003253">
    <property type="entry name" value="PRK04210.1"/>
    <property type="match status" value="1"/>
</dbReference>
<dbReference type="SUPFAM" id="SSF53795">
    <property type="entry name" value="PEP carboxykinase-like"/>
    <property type="match status" value="1"/>
</dbReference>
<accession>A0ABV8G3H6</accession>
<feature type="binding site" evidence="9">
    <location>
        <begin position="315"/>
        <end position="320"/>
    </location>
    <ligand>
        <name>GTP</name>
        <dbReference type="ChEBI" id="CHEBI:37565"/>
    </ligand>
</feature>
<dbReference type="CDD" id="cd00819">
    <property type="entry name" value="PEPCK_GTP"/>
    <property type="match status" value="1"/>
</dbReference>
<evidence type="ECO:0000256" key="6">
    <source>
        <dbReference type="ARBA" id="ARBA00023134"/>
    </source>
</evidence>
<gene>
    <name evidence="9" type="primary">pckG</name>
    <name evidence="13" type="ORF">ACFOY2_13610</name>
</gene>
<comment type="function">
    <text evidence="9">Catalyzes the conversion of oxaloacetate (OAA) to phosphoenolpyruvate (PEP), the rate-limiting step in the metabolic pathway that produces glucose from lactate and other precursors derived from the citric acid cycle.</text>
</comment>
<evidence type="ECO:0000259" key="11">
    <source>
        <dbReference type="Pfam" id="PF00821"/>
    </source>
</evidence>
<dbReference type="GO" id="GO:0004613">
    <property type="term" value="F:phosphoenolpyruvate carboxykinase (GTP) activity"/>
    <property type="evidence" value="ECO:0007669"/>
    <property type="project" value="UniProtKB-EC"/>
</dbReference>
<comment type="caution">
    <text evidence="13">The sequence shown here is derived from an EMBL/GenBank/DDBJ whole genome shotgun (WGS) entry which is preliminary data.</text>
</comment>
<evidence type="ECO:0000313" key="14">
    <source>
        <dbReference type="Proteomes" id="UP001595851"/>
    </source>
</evidence>
<dbReference type="PROSITE" id="PS00505">
    <property type="entry name" value="PEPCK_GTP"/>
    <property type="match status" value="1"/>
</dbReference>
<evidence type="ECO:0000256" key="2">
    <source>
        <dbReference type="ARBA" id="ARBA00022432"/>
    </source>
</evidence>
<dbReference type="EMBL" id="JBHSBI010000006">
    <property type="protein sequence ID" value="MFC4008263.1"/>
    <property type="molecule type" value="Genomic_DNA"/>
</dbReference>
<feature type="binding site" evidence="9">
    <location>
        <position position="272"/>
    </location>
    <ligand>
        <name>Mn(2+)</name>
        <dbReference type="ChEBI" id="CHEBI:29035"/>
    </ligand>
</feature>
<comment type="subcellular location">
    <subcellularLocation>
        <location evidence="9">Cytoplasm</location>
    </subcellularLocation>
</comment>
<dbReference type="RefSeq" id="WP_379528343.1">
    <property type="nucleotide sequence ID" value="NZ_JBHSBI010000006.1"/>
</dbReference>
<feature type="compositionally biased region" description="Basic residues" evidence="10">
    <location>
        <begin position="185"/>
        <end position="195"/>
    </location>
</feature>
<organism evidence="13 14">
    <name type="scientific">Nonomuraea purpurea</name>
    <dbReference type="NCBI Taxonomy" id="1849276"/>
    <lineage>
        <taxon>Bacteria</taxon>
        <taxon>Bacillati</taxon>
        <taxon>Actinomycetota</taxon>
        <taxon>Actinomycetes</taxon>
        <taxon>Streptosporangiales</taxon>
        <taxon>Streptosporangiaceae</taxon>
        <taxon>Nonomuraea</taxon>
    </lineage>
</organism>
<feature type="active site" evidence="9">
    <location>
        <position position="316"/>
    </location>
</feature>
<keyword evidence="8 9" id="KW-0456">Lyase</keyword>
<dbReference type="InterPro" id="IPR018091">
    <property type="entry name" value="PEP_carboxykin_GTP_CS"/>
</dbReference>
<feature type="binding site" evidence="9">
    <location>
        <begin position="263"/>
        <end position="265"/>
    </location>
    <ligand>
        <name>substrate</name>
    </ligand>
</feature>
<feature type="binding site" evidence="9">
    <location>
        <begin position="556"/>
        <end position="559"/>
    </location>
    <ligand>
        <name>GTP</name>
        <dbReference type="ChEBI" id="CHEBI:37565"/>
    </ligand>
</feature>
<feature type="binding site" evidence="9">
    <location>
        <position position="339"/>
    </location>
    <ligand>
        <name>Mn(2+)</name>
        <dbReference type="ChEBI" id="CHEBI:29035"/>
    </ligand>
</feature>
<dbReference type="SUPFAM" id="SSF68923">
    <property type="entry name" value="PEP carboxykinase N-terminal domain"/>
    <property type="match status" value="2"/>
</dbReference>
<dbReference type="InterPro" id="IPR035078">
    <property type="entry name" value="PEP_carboxykinase_GTP_N"/>
</dbReference>
<dbReference type="PIRSF" id="PIRSF001348">
    <property type="entry name" value="PEP_carboxykinase_GTP"/>
    <property type="match status" value="1"/>
</dbReference>
<comment type="pathway">
    <text evidence="9">Carbohydrate biosynthesis; gluconeogenesis.</text>
</comment>
<feature type="region of interest" description="Disordered" evidence="10">
    <location>
        <begin position="169"/>
        <end position="216"/>
    </location>
</feature>
<evidence type="ECO:0000256" key="7">
    <source>
        <dbReference type="ARBA" id="ARBA00023211"/>
    </source>
</evidence>
<keyword evidence="9" id="KW-0963">Cytoplasm</keyword>
<evidence type="ECO:0000259" key="12">
    <source>
        <dbReference type="Pfam" id="PF17297"/>
    </source>
</evidence>
<evidence type="ECO:0000256" key="4">
    <source>
        <dbReference type="ARBA" id="ARBA00022741"/>
    </source>
</evidence>
<keyword evidence="2 9" id="KW-0312">Gluconeogenesis</keyword>
<dbReference type="Proteomes" id="UP001595851">
    <property type="component" value="Unassembled WGS sequence"/>
</dbReference>
<dbReference type="Pfam" id="PF00821">
    <property type="entry name" value="PEPCK_GTP"/>
    <property type="match status" value="1"/>
</dbReference>
<dbReference type="PANTHER" id="PTHR11561">
    <property type="entry name" value="PHOSPHOENOLPYRUVATE CARBOXYKINASE"/>
    <property type="match status" value="1"/>
</dbReference>
<dbReference type="HAMAP" id="MF_00452">
    <property type="entry name" value="PEPCK_GTP"/>
    <property type="match status" value="1"/>
</dbReference>
<feature type="domain" description="Phosphoenolpyruvate carboxykinase GTP-utilising N-terminal" evidence="12">
    <location>
        <begin position="214"/>
        <end position="284"/>
    </location>
</feature>
<feature type="binding site" evidence="9">
    <location>
        <position position="292"/>
    </location>
    <ligand>
        <name>Mn(2+)</name>
        <dbReference type="ChEBI" id="CHEBI:29035"/>
    </ligand>
</feature>
<dbReference type="EC" id="4.1.1.32" evidence="9"/>
<keyword evidence="7 9" id="KW-0464">Manganese</keyword>
<evidence type="ECO:0000256" key="9">
    <source>
        <dbReference type="HAMAP-Rule" id="MF_00452"/>
    </source>
</evidence>
<dbReference type="InterPro" id="IPR008210">
    <property type="entry name" value="PEP_carboxykinase_N"/>
</dbReference>
<comment type="similarity">
    <text evidence="1 9">Belongs to the phosphoenolpyruvate carboxykinase [GTP] family.</text>
</comment>
<name>A0ABV8G3H6_9ACTN</name>
<evidence type="ECO:0000313" key="13">
    <source>
        <dbReference type="EMBL" id="MFC4008263.1"/>
    </source>
</evidence>
<evidence type="ECO:0000256" key="8">
    <source>
        <dbReference type="ARBA" id="ARBA00023239"/>
    </source>
</evidence>
<feature type="binding site" evidence="9">
    <location>
        <position position="314"/>
    </location>
    <ligand>
        <name>substrate</name>
    </ligand>
</feature>
<feature type="binding site" evidence="9">
    <location>
        <begin position="429"/>
        <end position="431"/>
    </location>
    <ligand>
        <name>substrate</name>
    </ligand>
</feature>
<feature type="binding site" evidence="9">
    <location>
        <position position="76"/>
    </location>
    <ligand>
        <name>substrate</name>
    </ligand>
</feature>
<evidence type="ECO:0000256" key="3">
    <source>
        <dbReference type="ARBA" id="ARBA00022723"/>
    </source>
</evidence>
<dbReference type="InterPro" id="IPR013035">
    <property type="entry name" value="PEP_carboxykinase_C"/>
</dbReference>
<feature type="domain" description="Phosphoenolpyruvate carboxykinase C-terminal P-loop" evidence="11">
    <location>
        <begin position="288"/>
        <end position="641"/>
    </location>
</feature>
<dbReference type="Gene3D" id="3.40.449.10">
    <property type="entry name" value="Phosphoenolpyruvate Carboxykinase, domain 1"/>
    <property type="match status" value="1"/>
</dbReference>
<keyword evidence="4 9" id="KW-0547">Nucleotide-binding</keyword>
<reference evidence="14" key="1">
    <citation type="journal article" date="2019" name="Int. J. Syst. Evol. Microbiol.">
        <title>The Global Catalogue of Microorganisms (GCM) 10K type strain sequencing project: providing services to taxonomists for standard genome sequencing and annotation.</title>
        <authorList>
            <consortium name="The Broad Institute Genomics Platform"/>
            <consortium name="The Broad Institute Genome Sequencing Center for Infectious Disease"/>
            <person name="Wu L."/>
            <person name="Ma J."/>
        </authorList>
    </citation>
    <scope>NUCLEOTIDE SEQUENCE [LARGE SCALE GENOMIC DNA]</scope>
    <source>
        <strain evidence="14">TBRC 1276</strain>
    </source>
</reference>
<comment type="catalytic activity">
    <reaction evidence="9">
        <text>oxaloacetate + GTP = phosphoenolpyruvate + GDP + CO2</text>
        <dbReference type="Rhea" id="RHEA:10388"/>
        <dbReference type="ChEBI" id="CHEBI:16452"/>
        <dbReference type="ChEBI" id="CHEBI:16526"/>
        <dbReference type="ChEBI" id="CHEBI:37565"/>
        <dbReference type="ChEBI" id="CHEBI:58189"/>
        <dbReference type="ChEBI" id="CHEBI:58702"/>
        <dbReference type="EC" id="4.1.1.32"/>
    </reaction>
</comment>
<protein>
    <recommendedName>
        <fullName evidence="9">Phosphoenolpyruvate carboxykinase [GTP]</fullName>
        <shortName evidence="9">PEP carboxykinase</shortName>
        <shortName evidence="9">PEPCK</shortName>
        <ecNumber evidence="9">4.1.1.32</ecNumber>
    </recommendedName>
    <alternativeName>
        <fullName evidence="9">GTP-dependent phosphoenolpyruvate carboxykinase</fullName>
        <shortName evidence="9">GTP-PEPCK</shortName>
    </alternativeName>
</protein>
<dbReference type="Pfam" id="PF17297">
    <property type="entry name" value="PEPCK_N"/>
    <property type="match status" value="2"/>
</dbReference>
<evidence type="ECO:0000256" key="1">
    <source>
        <dbReference type="ARBA" id="ARBA00005796"/>
    </source>
</evidence>
<comment type="cofactor">
    <cofactor evidence="9">
        <name>Mn(2+)</name>
        <dbReference type="ChEBI" id="CHEBI:29035"/>
    </cofactor>
    <text evidence="9">Binds 1 Mn(2+) ion per subunit.</text>
</comment>
<feature type="binding site" evidence="9">
    <location>
        <position position="462"/>
    </location>
    <ligand>
        <name>GTP</name>
        <dbReference type="ChEBI" id="CHEBI:37565"/>
    </ligand>
</feature>
<dbReference type="InterPro" id="IPR008209">
    <property type="entry name" value="PEP_carboxykinase_GTP"/>
</dbReference>
<keyword evidence="14" id="KW-1185">Reference proteome</keyword>
<evidence type="ECO:0000256" key="5">
    <source>
        <dbReference type="ARBA" id="ARBA00022793"/>
    </source>
</evidence>
<proteinExistence type="inferred from homology"/>
<keyword evidence="3 9" id="KW-0479">Metal-binding</keyword>
<dbReference type="Gene3D" id="3.90.228.20">
    <property type="match status" value="2"/>
</dbReference>
<sequence length="645" mass="71319">MSVSVEVPAPTANRELVAWVSEIAALTQPDRIEWCDGSEEEWTRLTNLLVEQGTLTRLAARPNSFYAKSDPTDVARVEDRTFICSEREQDAGPTNNWIAPDEMRQTFGKLFKGCMRGRTMYVVPFCMGPLGGEISQLGVEITDSPYVAVSMRIMTRMGDRALRLIEERGAARKAGESEEQANGGRSKRDHQHGAARKAGESEERANGGRSKRDHQHSDFVKAVHSVGAPLGPDEEDVPWPCSSTKYISHFPETREIWSYGSGYGGNALLGKKCYALRIASAMARDEGWMAEHMLILKLTPPSGETRYIAAAFPSACGKTNLAMLQPTIPGWKVETIGDDIAWMRFGDDGRLRAINPEAGFFGVAPGTGEVTNANAVRTLWGNSIFTNVALTDDGDVWWEGLTDEPPAHLTDWKGRSWTPDSDEPAAHPNARFTTPAAQCPTIAPEWQDPEGVPISAILFGGRRATAVPLVTESLSWEHGVFLGANVASEKTAAAEGKVGELRHDPFAMLPFCGYNMGDYFAHWLDIGRREGARLPRIYYVNWFRKNADGAFIWPGFGENSRVLKWIVDRLNGEAKAVPTPIGLLPADLDTEGLELSEEDLRTLLSVDRDVWREEASLIPAHFEKFGKQLPKELWDEYNALVDRLG</sequence>
<evidence type="ECO:0000256" key="10">
    <source>
        <dbReference type="SAM" id="MobiDB-lite"/>
    </source>
</evidence>